<dbReference type="GeneID" id="83621385"/>
<proteinExistence type="predicted"/>
<reference evidence="1 3" key="1">
    <citation type="journal article" date="2018" name="Biodegradation">
        <title>1,4-Dioxane degradation characteristics of Rhodococcus aetherivorans JCM 14343.</title>
        <authorList>
            <person name="Inoue D."/>
            <person name="Tsunoda T."/>
            <person name="Yamamoto N."/>
            <person name="Ike M."/>
            <person name="Sei K."/>
        </authorList>
    </citation>
    <scope>NUCLEOTIDE SEQUENCE [LARGE SCALE GENOMIC DNA]</scope>
    <source>
        <strain evidence="1 3">JCM 14343</strain>
    </source>
</reference>
<dbReference type="Proteomes" id="UP001163947">
    <property type="component" value="Chromosome"/>
</dbReference>
<sequence>MSDEGWYYDVHTGKVSQGKDPSALNRMGPYPDRATAERALEIAAERNKAADEADEEWNR</sequence>
<accession>A0A059MNU8</accession>
<evidence type="ECO:0000313" key="3">
    <source>
        <dbReference type="Proteomes" id="UP000325466"/>
    </source>
</evidence>
<evidence type="ECO:0008006" key="5">
    <source>
        <dbReference type="Google" id="ProtNLM"/>
    </source>
</evidence>
<accession>N1MES7</accession>
<keyword evidence="3" id="KW-1185">Reference proteome</keyword>
<reference evidence="1" key="2">
    <citation type="submission" date="2019-10" db="EMBL/GenBank/DDBJ databases">
        <title>Draft genome sequence of Rhodococcus aetherivorans JCM 14343.</title>
        <authorList>
            <person name="Inoue D."/>
            <person name="Nakazawa M."/>
            <person name="Yamamoto N."/>
            <person name="Sei K."/>
            <person name="Ike M."/>
        </authorList>
    </citation>
    <scope>NUCLEOTIDE SEQUENCE</scope>
    <source>
        <strain evidence="1">JCM 14343</strain>
    </source>
</reference>
<accession>A0A0F6VJP4</accession>
<dbReference type="EMBL" id="BLAH01000089">
    <property type="protein sequence ID" value="GES37966.1"/>
    <property type="molecule type" value="Genomic_DNA"/>
</dbReference>
<dbReference type="Proteomes" id="UP000325466">
    <property type="component" value="Unassembled WGS sequence"/>
</dbReference>
<gene>
    <name evidence="2" type="ORF">OCS65_13170</name>
    <name evidence="1" type="ORF">RAJCM14343_3226</name>
</gene>
<evidence type="ECO:0000313" key="1">
    <source>
        <dbReference type="EMBL" id="GES37966.1"/>
    </source>
</evidence>
<evidence type="ECO:0000313" key="2">
    <source>
        <dbReference type="EMBL" id="UYF96630.1"/>
    </source>
</evidence>
<evidence type="ECO:0000313" key="4">
    <source>
        <dbReference type="Proteomes" id="UP001163947"/>
    </source>
</evidence>
<reference evidence="2" key="3">
    <citation type="submission" date="2022-09" db="EMBL/GenBank/DDBJ databases">
        <title>The genome sequence of Rhodococcus aetherivorans N1.</title>
        <authorList>
            <person name="Jiang W."/>
        </authorList>
    </citation>
    <scope>NUCLEOTIDE SEQUENCE</scope>
    <source>
        <strain evidence="2">N1</strain>
    </source>
</reference>
<name>A0A059MNU8_9NOCA</name>
<dbReference type="AlphaFoldDB" id="A0A059MNU8"/>
<dbReference type="KEGG" id="rav:AAT18_15745"/>
<dbReference type="RefSeq" id="WP_006947711.1">
    <property type="nucleotide sequence ID" value="NZ_BAAAYP010000024.1"/>
</dbReference>
<organism evidence="2 4">
    <name type="scientific">Rhodococcus aetherivorans</name>
    <dbReference type="NCBI Taxonomy" id="191292"/>
    <lineage>
        <taxon>Bacteria</taxon>
        <taxon>Bacillati</taxon>
        <taxon>Actinomycetota</taxon>
        <taxon>Actinomycetes</taxon>
        <taxon>Mycobacteriales</taxon>
        <taxon>Nocardiaceae</taxon>
        <taxon>Rhodococcus</taxon>
    </lineage>
</organism>
<protein>
    <recommendedName>
        <fullName evidence="5">SPOR domain-containing protein</fullName>
    </recommendedName>
</protein>
<dbReference type="EMBL" id="CP106982">
    <property type="protein sequence ID" value="UYF96630.1"/>
    <property type="molecule type" value="Genomic_DNA"/>
</dbReference>